<accession>A0A6G0WHN7</accession>
<organism evidence="1 2">
    <name type="scientific">Aphanomyces euteiches</name>
    <dbReference type="NCBI Taxonomy" id="100861"/>
    <lineage>
        <taxon>Eukaryota</taxon>
        <taxon>Sar</taxon>
        <taxon>Stramenopiles</taxon>
        <taxon>Oomycota</taxon>
        <taxon>Saprolegniomycetes</taxon>
        <taxon>Saprolegniales</taxon>
        <taxon>Verrucalvaceae</taxon>
        <taxon>Aphanomyces</taxon>
    </lineage>
</organism>
<dbReference type="VEuPathDB" id="FungiDB:AeMF1_012012"/>
<dbReference type="EMBL" id="VJMJ01000210">
    <property type="protein sequence ID" value="KAF0726690.1"/>
    <property type="molecule type" value="Genomic_DNA"/>
</dbReference>
<protein>
    <recommendedName>
        <fullName evidence="3">Methyltransferase small domain-containing protein</fullName>
    </recommendedName>
</protein>
<sequence>MARNIMDVLREGALDSNLRGRTSNMGKAIQSLVWRDSFINQAEFSIPLASRELRIRQLPNGEINGLGTGLTVWPAACVLLKYLEHHYAPSNGLVGKRVVELGCGTGAVGLAAAMLGSHVILTDQEQILFHIDENVKANHMTADVCAYNWGEPLSGPLATPVDVVLISDCILPKLYPVEPLVDAIALLCTRDSVVVLISFEYRYYEHFDPKSMFWSLIKQRGLIIRGVPIEEHHPKYNADDIEIWEIALTPSANSDESGHAEDLPHIYSP</sequence>
<dbReference type="PANTHER" id="PTHR14614:SF123">
    <property type="entry name" value="OS04G0645500 PROTEIN"/>
    <property type="match status" value="1"/>
</dbReference>
<dbReference type="SUPFAM" id="SSF53335">
    <property type="entry name" value="S-adenosyl-L-methionine-dependent methyltransferases"/>
    <property type="match status" value="1"/>
</dbReference>
<reference evidence="1 2" key="1">
    <citation type="submission" date="2019-07" db="EMBL/GenBank/DDBJ databases">
        <title>Genomics analysis of Aphanomyces spp. identifies a new class of oomycete effector associated with host adaptation.</title>
        <authorList>
            <person name="Gaulin E."/>
        </authorList>
    </citation>
    <scope>NUCLEOTIDE SEQUENCE [LARGE SCALE GENOMIC DNA]</scope>
    <source>
        <strain evidence="1 2">ATCC 201684</strain>
    </source>
</reference>
<dbReference type="InterPro" id="IPR029063">
    <property type="entry name" value="SAM-dependent_MTases_sf"/>
</dbReference>
<comment type="caution">
    <text evidence="1">The sequence shown here is derived from an EMBL/GenBank/DDBJ whole genome shotgun (WGS) entry which is preliminary data.</text>
</comment>
<evidence type="ECO:0000313" key="1">
    <source>
        <dbReference type="EMBL" id="KAF0726690.1"/>
    </source>
</evidence>
<proteinExistence type="predicted"/>
<dbReference type="InterPro" id="IPR019410">
    <property type="entry name" value="Methyltransf_16"/>
</dbReference>
<keyword evidence="2" id="KW-1185">Reference proteome</keyword>
<dbReference type="Proteomes" id="UP000481153">
    <property type="component" value="Unassembled WGS sequence"/>
</dbReference>
<dbReference type="Pfam" id="PF10294">
    <property type="entry name" value="Methyltransf_16"/>
    <property type="match status" value="1"/>
</dbReference>
<name>A0A6G0WHN7_9STRA</name>
<dbReference type="Gene3D" id="3.40.50.150">
    <property type="entry name" value="Vaccinia Virus protein VP39"/>
    <property type="match status" value="1"/>
</dbReference>
<evidence type="ECO:0008006" key="3">
    <source>
        <dbReference type="Google" id="ProtNLM"/>
    </source>
</evidence>
<dbReference type="PANTHER" id="PTHR14614">
    <property type="entry name" value="HEPATOCELLULAR CARCINOMA-ASSOCIATED ANTIGEN"/>
    <property type="match status" value="1"/>
</dbReference>
<gene>
    <name evidence="1" type="ORF">Ae201684_015090</name>
</gene>
<evidence type="ECO:0000313" key="2">
    <source>
        <dbReference type="Proteomes" id="UP000481153"/>
    </source>
</evidence>
<dbReference type="CDD" id="cd02440">
    <property type="entry name" value="AdoMet_MTases"/>
    <property type="match status" value="1"/>
</dbReference>
<dbReference type="AlphaFoldDB" id="A0A6G0WHN7"/>